<sequence length="68" mass="7033">MKKRIIAAVLALLFVASTAGTVFAARLKCTVDSVEGDKVTMTCEGADQLKPGDKPRVTPPKGGAIEGC</sequence>
<dbReference type="RefSeq" id="WP_284151432.1">
    <property type="nucleotide sequence ID" value="NZ_AP025516.1"/>
</dbReference>
<accession>A0ABM7WAP4</accession>
<feature type="signal peptide" evidence="2">
    <location>
        <begin position="1"/>
        <end position="24"/>
    </location>
</feature>
<dbReference type="EMBL" id="AP025516">
    <property type="protein sequence ID" value="BDD88042.1"/>
    <property type="molecule type" value="Genomic_DNA"/>
</dbReference>
<keyword evidence="4" id="KW-1185">Reference proteome</keyword>
<protein>
    <recommendedName>
        <fullName evidence="5">Secreted protein</fullName>
    </recommendedName>
</protein>
<reference evidence="3 4" key="1">
    <citation type="submission" date="2022-01" db="EMBL/GenBank/DDBJ databases">
        <title>Desulfofustis limnae sp. nov., a novel mesophilic sulfate-reducing bacterium isolated from marsh soil.</title>
        <authorList>
            <person name="Watanabe M."/>
            <person name="Takahashi A."/>
            <person name="Kojima H."/>
            <person name="Fukui M."/>
        </authorList>
    </citation>
    <scope>NUCLEOTIDE SEQUENCE [LARGE SCALE GENOMIC DNA]</scope>
    <source>
        <strain evidence="3 4">PPLL</strain>
    </source>
</reference>
<keyword evidence="2" id="KW-0732">Signal</keyword>
<evidence type="ECO:0008006" key="5">
    <source>
        <dbReference type="Google" id="ProtNLM"/>
    </source>
</evidence>
<dbReference type="Proteomes" id="UP000830055">
    <property type="component" value="Chromosome"/>
</dbReference>
<evidence type="ECO:0000313" key="3">
    <source>
        <dbReference type="EMBL" id="BDD88042.1"/>
    </source>
</evidence>
<evidence type="ECO:0000313" key="4">
    <source>
        <dbReference type="Proteomes" id="UP000830055"/>
    </source>
</evidence>
<gene>
    <name evidence="3" type="ORF">DPPLL_24070</name>
</gene>
<evidence type="ECO:0000256" key="1">
    <source>
        <dbReference type="SAM" id="MobiDB-lite"/>
    </source>
</evidence>
<evidence type="ECO:0000256" key="2">
    <source>
        <dbReference type="SAM" id="SignalP"/>
    </source>
</evidence>
<feature type="chain" id="PRO_5047355278" description="Secreted protein" evidence="2">
    <location>
        <begin position="25"/>
        <end position="68"/>
    </location>
</feature>
<organism evidence="3 4">
    <name type="scientific">Desulfofustis limnaeus</name>
    <dbReference type="NCBI Taxonomy" id="2740163"/>
    <lineage>
        <taxon>Bacteria</taxon>
        <taxon>Pseudomonadati</taxon>
        <taxon>Thermodesulfobacteriota</taxon>
        <taxon>Desulfobulbia</taxon>
        <taxon>Desulfobulbales</taxon>
        <taxon>Desulfocapsaceae</taxon>
        <taxon>Desulfofustis</taxon>
    </lineage>
</organism>
<feature type="region of interest" description="Disordered" evidence="1">
    <location>
        <begin position="45"/>
        <end position="68"/>
    </location>
</feature>
<dbReference type="NCBIfam" id="NF040942">
    <property type="entry name" value="hypo_ExtJ"/>
    <property type="match status" value="1"/>
</dbReference>
<proteinExistence type="predicted"/>
<name>A0ABM7WAP4_9BACT</name>